<reference evidence="2" key="2">
    <citation type="journal article" date="2021" name="PeerJ">
        <title>Extensive microbial diversity within the chicken gut microbiome revealed by metagenomics and culture.</title>
        <authorList>
            <person name="Gilroy R."/>
            <person name="Ravi A."/>
            <person name="Getino M."/>
            <person name="Pursley I."/>
            <person name="Horton D.L."/>
            <person name="Alikhan N.F."/>
            <person name="Baker D."/>
            <person name="Gharbi K."/>
            <person name="Hall N."/>
            <person name="Watson M."/>
            <person name="Adriaenssens E.M."/>
            <person name="Foster-Nyarko E."/>
            <person name="Jarju S."/>
            <person name="Secka A."/>
            <person name="Antonio M."/>
            <person name="Oren A."/>
            <person name="Chaudhuri R.R."/>
            <person name="La Ragione R."/>
            <person name="Hildebrand F."/>
            <person name="Pallen M.J."/>
        </authorList>
    </citation>
    <scope>NUCLEOTIDE SEQUENCE</scope>
    <source>
        <strain evidence="2">6276</strain>
    </source>
</reference>
<evidence type="ECO:0000313" key="3">
    <source>
        <dbReference type="Proteomes" id="UP000823928"/>
    </source>
</evidence>
<organism evidence="2 3">
    <name type="scientific">Candidatus Scatousia excrementigallinarum</name>
    <dbReference type="NCBI Taxonomy" id="2840935"/>
    <lineage>
        <taxon>Bacteria</taxon>
        <taxon>Candidatus Scatousia</taxon>
    </lineage>
</organism>
<dbReference type="GO" id="GO:0016779">
    <property type="term" value="F:nucleotidyltransferase activity"/>
    <property type="evidence" value="ECO:0007669"/>
    <property type="project" value="UniProtKB-KW"/>
</dbReference>
<dbReference type="AlphaFoldDB" id="A0A9D1JLZ1"/>
<proteinExistence type="predicted"/>
<dbReference type="PANTHER" id="PTHR43267">
    <property type="entry name" value="TRNA THREONYLCARBAMOYLADENOSINE DEHYDRATASE"/>
    <property type="match status" value="1"/>
</dbReference>
<name>A0A9D1JLZ1_9BACT</name>
<dbReference type="Proteomes" id="UP000823928">
    <property type="component" value="Unassembled WGS sequence"/>
</dbReference>
<accession>A0A9D1JLZ1</accession>
<keyword evidence="2" id="KW-0808">Transferase</keyword>
<dbReference type="GO" id="GO:0008641">
    <property type="term" value="F:ubiquitin-like modifier activating enzyme activity"/>
    <property type="evidence" value="ECO:0007669"/>
    <property type="project" value="InterPro"/>
</dbReference>
<dbReference type="Pfam" id="PF00899">
    <property type="entry name" value="ThiF"/>
    <property type="match status" value="1"/>
</dbReference>
<feature type="domain" description="THIF-type NAD/FAD binding fold" evidence="1">
    <location>
        <begin position="5"/>
        <end position="143"/>
    </location>
</feature>
<feature type="non-terminal residue" evidence="2">
    <location>
        <position position="209"/>
    </location>
</feature>
<dbReference type="InterPro" id="IPR035985">
    <property type="entry name" value="Ubiquitin-activating_enz"/>
</dbReference>
<keyword evidence="2" id="KW-0548">Nucleotidyltransferase</keyword>
<reference evidence="2" key="1">
    <citation type="submission" date="2020-10" db="EMBL/GenBank/DDBJ databases">
        <authorList>
            <person name="Gilroy R."/>
        </authorList>
    </citation>
    <scope>NUCLEOTIDE SEQUENCE</scope>
    <source>
        <strain evidence="2">6276</strain>
    </source>
</reference>
<dbReference type="GO" id="GO:0061503">
    <property type="term" value="F:tRNA threonylcarbamoyladenosine dehydratase"/>
    <property type="evidence" value="ECO:0007669"/>
    <property type="project" value="TreeGrafter"/>
</dbReference>
<sequence length="209" mass="23307">MEIFSRNCLYWGEDNQQILQSKHVAVFGLGGVGGFCAESLARAGIGELTIIDFDTVSRSNINRQLIALHTTIGKPKTEIFASRLKDINPNIKLNIIDDFYTNNDFGNTDFVADAIDTMRSKITLLETCVNKRVPVISSMGAGNRIDPSKLYICDISEIENKSAPFVSNIIYQLKKRGIEKGITVVASREKPYVKEKISQTERITTRNGE</sequence>
<dbReference type="SUPFAM" id="SSF69572">
    <property type="entry name" value="Activating enzymes of the ubiquitin-like proteins"/>
    <property type="match status" value="1"/>
</dbReference>
<dbReference type="Gene3D" id="3.40.50.720">
    <property type="entry name" value="NAD(P)-binding Rossmann-like Domain"/>
    <property type="match status" value="1"/>
</dbReference>
<dbReference type="InterPro" id="IPR045886">
    <property type="entry name" value="ThiF/MoeB/HesA"/>
</dbReference>
<dbReference type="EMBL" id="DVIU01000045">
    <property type="protein sequence ID" value="HIS35421.1"/>
    <property type="molecule type" value="Genomic_DNA"/>
</dbReference>
<gene>
    <name evidence="2" type="ORF">IAC10_02155</name>
</gene>
<comment type="caution">
    <text evidence="2">The sequence shown here is derived from an EMBL/GenBank/DDBJ whole genome shotgun (WGS) entry which is preliminary data.</text>
</comment>
<dbReference type="GO" id="GO:0061504">
    <property type="term" value="P:cyclic threonylcarbamoyladenosine biosynthetic process"/>
    <property type="evidence" value="ECO:0007669"/>
    <property type="project" value="TreeGrafter"/>
</dbReference>
<evidence type="ECO:0000313" key="2">
    <source>
        <dbReference type="EMBL" id="HIS35421.1"/>
    </source>
</evidence>
<evidence type="ECO:0000259" key="1">
    <source>
        <dbReference type="Pfam" id="PF00899"/>
    </source>
</evidence>
<dbReference type="InterPro" id="IPR000594">
    <property type="entry name" value="ThiF_NAD_FAD-bd"/>
</dbReference>
<protein>
    <submittedName>
        <fullName evidence="2">ThiF family adenylyltransferase</fullName>
    </submittedName>
</protein>
<dbReference type="PANTHER" id="PTHR43267:SF1">
    <property type="entry name" value="TRNA THREONYLCARBAMOYLADENOSINE DEHYDRATASE"/>
    <property type="match status" value="1"/>
</dbReference>